<dbReference type="EMBL" id="JABWDY010030660">
    <property type="protein sequence ID" value="KAF5185475.1"/>
    <property type="molecule type" value="Genomic_DNA"/>
</dbReference>
<organism evidence="1 2">
    <name type="scientific">Thalictrum thalictroides</name>
    <name type="common">Rue-anemone</name>
    <name type="synonym">Anemone thalictroides</name>
    <dbReference type="NCBI Taxonomy" id="46969"/>
    <lineage>
        <taxon>Eukaryota</taxon>
        <taxon>Viridiplantae</taxon>
        <taxon>Streptophyta</taxon>
        <taxon>Embryophyta</taxon>
        <taxon>Tracheophyta</taxon>
        <taxon>Spermatophyta</taxon>
        <taxon>Magnoliopsida</taxon>
        <taxon>Ranunculales</taxon>
        <taxon>Ranunculaceae</taxon>
        <taxon>Thalictroideae</taxon>
        <taxon>Thalictrum</taxon>
    </lineage>
</organism>
<sequence>MHSKFFNKQGDIIHYHRSSSIWTGIKDVIPDINCRSQWCIGNCRRVDLWRHNWLGSISIKETLNLRVHDIANLNAKFECLIEDSDIVLLAQLADLIEAAGFNVNNVVKRDDLEEDTLIWCPIPSGTFSVKSAFQEIRSKCNEK</sequence>
<evidence type="ECO:0000313" key="2">
    <source>
        <dbReference type="Proteomes" id="UP000554482"/>
    </source>
</evidence>
<reference evidence="1 2" key="1">
    <citation type="submission" date="2020-06" db="EMBL/GenBank/DDBJ databases">
        <title>Transcriptomic and genomic resources for Thalictrum thalictroides and T. hernandezii: Facilitating candidate gene discovery in an emerging model plant lineage.</title>
        <authorList>
            <person name="Arias T."/>
            <person name="Riano-Pachon D.M."/>
            <person name="Di Stilio V.S."/>
        </authorList>
    </citation>
    <scope>NUCLEOTIDE SEQUENCE [LARGE SCALE GENOMIC DNA]</scope>
    <source>
        <strain evidence="2">cv. WT478/WT964</strain>
        <tissue evidence="1">Leaves</tissue>
    </source>
</reference>
<name>A0A7J6VMU8_THATH</name>
<dbReference type="OrthoDB" id="1433817at2759"/>
<accession>A0A7J6VMU8</accession>
<protein>
    <submittedName>
        <fullName evidence="1">Ribonuclease h domain</fullName>
    </submittedName>
</protein>
<evidence type="ECO:0000313" key="1">
    <source>
        <dbReference type="EMBL" id="KAF5185475.1"/>
    </source>
</evidence>
<comment type="caution">
    <text evidence="1">The sequence shown here is derived from an EMBL/GenBank/DDBJ whole genome shotgun (WGS) entry which is preliminary data.</text>
</comment>
<proteinExistence type="predicted"/>
<dbReference type="Proteomes" id="UP000554482">
    <property type="component" value="Unassembled WGS sequence"/>
</dbReference>
<gene>
    <name evidence="1" type="ORF">FRX31_024938</name>
</gene>
<keyword evidence="2" id="KW-1185">Reference proteome</keyword>
<dbReference type="AlphaFoldDB" id="A0A7J6VMU8"/>